<gene>
    <name evidence="3" type="ORF">DEBR0S1_33474G</name>
</gene>
<dbReference type="GO" id="GO:0005628">
    <property type="term" value="C:prospore membrane"/>
    <property type="evidence" value="ECO:0007669"/>
    <property type="project" value="TreeGrafter"/>
</dbReference>
<protein>
    <submittedName>
        <fullName evidence="3">DEBR0S1_33474g1_1</fullName>
    </submittedName>
</protein>
<evidence type="ECO:0000256" key="1">
    <source>
        <dbReference type="SAM" id="MobiDB-lite"/>
    </source>
</evidence>
<keyword evidence="2" id="KW-0472">Membrane</keyword>
<keyword evidence="2" id="KW-1133">Transmembrane helix</keyword>
<sequence>MITIIHPSIVQGSSFISNMICQYLILPGPLRETFDFVIGEEIDTNYLILHKGILGDDIPGFAGETQIGKCVRLIKLVCSPEAWFCRQLVYFMLSLVPLFGPVVIVLLKASRSGFIKHKRYFELKGLTLAQKNYLWCHKRHLYFSFGFWCTVSEMIPLLNIIFFYTNIIGAAMWAIDIEKLMNSNKESTEPDERAQSAPTTEYRTAEKSNRM</sequence>
<feature type="transmembrane region" description="Helical" evidence="2">
    <location>
        <begin position="141"/>
        <end position="164"/>
    </location>
</feature>
<organism evidence="3 4">
    <name type="scientific">Dekkera bruxellensis</name>
    <name type="common">Brettanomyces custersii</name>
    <dbReference type="NCBI Taxonomy" id="5007"/>
    <lineage>
        <taxon>Eukaryota</taxon>
        <taxon>Fungi</taxon>
        <taxon>Dikarya</taxon>
        <taxon>Ascomycota</taxon>
        <taxon>Saccharomycotina</taxon>
        <taxon>Pichiomycetes</taxon>
        <taxon>Pichiales</taxon>
        <taxon>Pichiaceae</taxon>
        <taxon>Brettanomyces</taxon>
    </lineage>
</organism>
<proteinExistence type="predicted"/>
<feature type="region of interest" description="Disordered" evidence="1">
    <location>
        <begin position="186"/>
        <end position="211"/>
    </location>
</feature>
<evidence type="ECO:0000313" key="3">
    <source>
        <dbReference type="EMBL" id="VUG17112.1"/>
    </source>
</evidence>
<dbReference type="GO" id="GO:0005811">
    <property type="term" value="C:lipid droplet"/>
    <property type="evidence" value="ECO:0007669"/>
    <property type="project" value="TreeGrafter"/>
</dbReference>
<dbReference type="PANTHER" id="PTHR34292">
    <property type="entry name" value="OUTER SPORE WALL PROTEIN LDS1"/>
    <property type="match status" value="1"/>
</dbReference>
<dbReference type="Proteomes" id="UP000478008">
    <property type="component" value="Unassembled WGS sequence"/>
</dbReference>
<keyword evidence="2" id="KW-0812">Transmembrane</keyword>
<dbReference type="PANTHER" id="PTHR34292:SF2">
    <property type="entry name" value="OUTER SPORE WALL PROTEIN LDS1"/>
    <property type="match status" value="1"/>
</dbReference>
<evidence type="ECO:0000313" key="4">
    <source>
        <dbReference type="Proteomes" id="UP000478008"/>
    </source>
</evidence>
<dbReference type="GO" id="GO:0005619">
    <property type="term" value="C:ascospore wall"/>
    <property type="evidence" value="ECO:0007669"/>
    <property type="project" value="TreeGrafter"/>
</dbReference>
<keyword evidence="4" id="KW-1185">Reference proteome</keyword>
<feature type="transmembrane region" description="Helical" evidence="2">
    <location>
        <begin position="88"/>
        <end position="109"/>
    </location>
</feature>
<dbReference type="AlphaFoldDB" id="A0A7D9CZA3"/>
<dbReference type="EMBL" id="CABFWN010000001">
    <property type="protein sequence ID" value="VUG17112.1"/>
    <property type="molecule type" value="Genomic_DNA"/>
</dbReference>
<dbReference type="InterPro" id="IPR052786">
    <property type="entry name" value="Spore_wall_assembly"/>
</dbReference>
<reference evidence="3 4" key="1">
    <citation type="submission" date="2019-07" db="EMBL/GenBank/DDBJ databases">
        <authorList>
            <person name="Friedrich A."/>
            <person name="Schacherer J."/>
        </authorList>
    </citation>
    <scope>NUCLEOTIDE SEQUENCE [LARGE SCALE GENOMIC DNA]</scope>
</reference>
<evidence type="ECO:0000256" key="2">
    <source>
        <dbReference type="SAM" id="Phobius"/>
    </source>
</evidence>
<name>A0A7D9CZA3_DEKBR</name>
<accession>A0A7D9CZA3</accession>